<gene>
    <name evidence="1" type="ORF">T23_03970</name>
</gene>
<dbReference type="EMBL" id="AP028127">
    <property type="protein sequence ID" value="BEH90295.1"/>
    <property type="molecule type" value="Genomic_DNA"/>
</dbReference>
<reference evidence="1" key="1">
    <citation type="journal article" date="2024" name="Int. J. Syst. Evol. Microbiol.">
        <title>Turicibacter faecis sp. nov., isolated from faeces of heart failure mouse model.</title>
        <authorList>
            <person name="Imamura Y."/>
            <person name="Motooka D."/>
            <person name="Nakajima Y."/>
            <person name="Ito S."/>
            <person name="Kitakaze M."/>
            <person name="Iida T."/>
            <person name="Nakamura S."/>
        </authorList>
    </citation>
    <scope>NUCLEOTIDE SEQUENCE</scope>
    <source>
        <strain evidence="1">TC023</strain>
    </source>
</reference>
<organism evidence="1 2">
    <name type="scientific">Turicibacter faecis</name>
    <dbReference type="NCBI Taxonomy" id="2963365"/>
    <lineage>
        <taxon>Bacteria</taxon>
        <taxon>Bacillati</taxon>
        <taxon>Bacillota</taxon>
        <taxon>Erysipelotrichia</taxon>
        <taxon>Erysipelotrichales</taxon>
        <taxon>Turicibacteraceae</taxon>
        <taxon>Turicibacter</taxon>
    </lineage>
</organism>
<accession>A0ABM8IKX4</accession>
<keyword evidence="2" id="KW-1185">Reference proteome</keyword>
<proteinExistence type="predicted"/>
<name>A0ABM8IKX4_9FIRM</name>
<dbReference type="Proteomes" id="UP001432099">
    <property type="component" value="Chromosome"/>
</dbReference>
<protein>
    <submittedName>
        <fullName evidence="1">Uncharacterized protein</fullName>
    </submittedName>
</protein>
<evidence type="ECO:0000313" key="2">
    <source>
        <dbReference type="Proteomes" id="UP001432099"/>
    </source>
</evidence>
<dbReference type="RefSeq" id="WP_338617815.1">
    <property type="nucleotide sequence ID" value="NZ_AP028127.1"/>
</dbReference>
<evidence type="ECO:0000313" key="1">
    <source>
        <dbReference type="EMBL" id="BEH90295.1"/>
    </source>
</evidence>
<sequence length="56" mass="6315">MGGVNKGFKKKMGMIRWLLLTICLYLLFNSDARIGQSALKGVDQKSDEFCLRGQYA</sequence>